<dbReference type="PANTHER" id="PTHR45458">
    <property type="entry name" value="SHORT-CHAIN DEHYDROGENASE/REDUCTASE SDR"/>
    <property type="match status" value="1"/>
</dbReference>
<name>A0A4Y9Z0N1_9APHY</name>
<dbReference type="InterPro" id="IPR052184">
    <property type="entry name" value="SDR_enzymes"/>
</dbReference>
<dbReference type="SUPFAM" id="SSF51735">
    <property type="entry name" value="NAD(P)-binding Rossmann-fold domains"/>
    <property type="match status" value="1"/>
</dbReference>
<dbReference type="PRINTS" id="PR00081">
    <property type="entry name" value="GDHRDH"/>
</dbReference>
<evidence type="ECO:0000313" key="2">
    <source>
        <dbReference type="Proteomes" id="UP000298390"/>
    </source>
</evidence>
<dbReference type="Pfam" id="PF00106">
    <property type="entry name" value="adh_short"/>
    <property type="match status" value="1"/>
</dbReference>
<evidence type="ECO:0000313" key="1">
    <source>
        <dbReference type="EMBL" id="TFY67391.1"/>
    </source>
</evidence>
<dbReference type="InterPro" id="IPR036291">
    <property type="entry name" value="NAD(P)-bd_dom_sf"/>
</dbReference>
<comment type="caution">
    <text evidence="1">The sequence shown here is derived from an EMBL/GenBank/DDBJ whole genome shotgun (WGS) entry which is preliminary data.</text>
</comment>
<protein>
    <recommendedName>
        <fullName evidence="3">NAD(P)-binding protein</fullName>
    </recommendedName>
</protein>
<dbReference type="GO" id="GO:0016616">
    <property type="term" value="F:oxidoreductase activity, acting on the CH-OH group of donors, NAD or NADP as acceptor"/>
    <property type="evidence" value="ECO:0007669"/>
    <property type="project" value="TreeGrafter"/>
</dbReference>
<sequence length="263" mass="28433">MTSIVVAGASRGLGLEFVKQLLAEGNVVCALVRDPAKSASLASIQDKNLHVFKADVTDPVALKAAAQATADVTGGSLDILIHNAAYQNDAHAFHTITEFSSDTELIEDFNKTWHTNVIGPILTINAFLPLLRKGTTKKIFTLWSGVGEPAFTVASEFVGRAAYCISKCALDMVNVKYALALKDEGFICVAISPGVVNTAEAPPPPEAMPFITKQVQGFVNVNPNWKGPFEPNESVELMLKVLHNLRPEHNGQTLSHWGNKEWL</sequence>
<dbReference type="AlphaFoldDB" id="A0A4Y9Z0N1"/>
<dbReference type="Proteomes" id="UP000298390">
    <property type="component" value="Unassembled WGS sequence"/>
</dbReference>
<dbReference type="Gene3D" id="3.40.50.720">
    <property type="entry name" value="NAD(P)-binding Rossmann-like Domain"/>
    <property type="match status" value="1"/>
</dbReference>
<dbReference type="PANTHER" id="PTHR45458:SF3">
    <property type="entry name" value="CHAIN DEHYDROGENASE (ATSC), PUTATIVE-RELATED"/>
    <property type="match status" value="1"/>
</dbReference>
<dbReference type="CDD" id="cd05325">
    <property type="entry name" value="carb_red_sniffer_like_SDR_c"/>
    <property type="match status" value="1"/>
</dbReference>
<dbReference type="EMBL" id="SEKV01000055">
    <property type="protein sequence ID" value="TFY67391.1"/>
    <property type="molecule type" value="Genomic_DNA"/>
</dbReference>
<reference evidence="1 2" key="1">
    <citation type="submission" date="2019-01" db="EMBL/GenBank/DDBJ databases">
        <title>Genome sequencing of the rare red list fungi Fomitopsis rosea.</title>
        <authorList>
            <person name="Buettner E."/>
            <person name="Kellner H."/>
        </authorList>
    </citation>
    <scope>NUCLEOTIDE SEQUENCE [LARGE SCALE GENOMIC DNA]</scope>
    <source>
        <strain evidence="1 2">DSM 105464</strain>
    </source>
</reference>
<accession>A0A4Y9Z0N1</accession>
<evidence type="ECO:0008006" key="3">
    <source>
        <dbReference type="Google" id="ProtNLM"/>
    </source>
</evidence>
<gene>
    <name evidence="1" type="ORF">EVJ58_g1661</name>
</gene>
<proteinExistence type="predicted"/>
<dbReference type="InterPro" id="IPR002347">
    <property type="entry name" value="SDR_fam"/>
</dbReference>
<organism evidence="1 2">
    <name type="scientific">Rhodofomes roseus</name>
    <dbReference type="NCBI Taxonomy" id="34475"/>
    <lineage>
        <taxon>Eukaryota</taxon>
        <taxon>Fungi</taxon>
        <taxon>Dikarya</taxon>
        <taxon>Basidiomycota</taxon>
        <taxon>Agaricomycotina</taxon>
        <taxon>Agaricomycetes</taxon>
        <taxon>Polyporales</taxon>
        <taxon>Rhodofomes</taxon>
    </lineage>
</organism>